<evidence type="ECO:0000313" key="2">
    <source>
        <dbReference type="Proteomes" id="UP000630149"/>
    </source>
</evidence>
<sequence>MMSQDKSPYRYTEAMIKADLLETYQCLRSGTFPFDQTSFPIYKTDKNGDVVVKDGHPVIEITKKGREKSQPKNLNFQKQMLLELFQMGISELTHIDELAQDDVNGQAIGPEQIDGIISCITDKMDLLGSLTREARLMESVLSSKDTQKQQKFFIRASSLGHQSLLETMKENESFSLTQPTLDKAITIAQANQNVDLVRFLTTWKEEYEQKLNQLTEAFQQLSDSLEGAAITPDKIQSLLDLNQQYEALSYYTSLSDELTATRQQLLEYQLLNDASRTDENIARLPNLMKFLQDTDFRERYTSILVHKHAVEIEQLIQVHERVPKIRNHFMDLIASHDLDTANQYIDLIDNEYTDEAKIFYESNDEERSSNKEIVRHECQALIEEIRLSKIDVKKPDGIIDKYCIDKSGKLNSASYIGLLKLRQELNATKNAVSSPEIQAIKAQYERLRLAGKKWYGLGNNRKADKILDAVCNVCLADRLHVFSKEDNPACNQVRIALASHRIYFTNPVKDGKVVVDDAAKSFGIVQRDIQKRYKNDFQELRGAGDNHTSEDDTKMTKY</sequence>
<gene>
    <name evidence="1" type="ORF">GCM10007966_20950</name>
</gene>
<evidence type="ECO:0000313" key="1">
    <source>
        <dbReference type="EMBL" id="GGI92068.1"/>
    </source>
</evidence>
<proteinExistence type="predicted"/>
<evidence type="ECO:0008006" key="3">
    <source>
        <dbReference type="Google" id="ProtNLM"/>
    </source>
</evidence>
<keyword evidence="2" id="KW-1185">Reference proteome</keyword>
<dbReference type="Proteomes" id="UP000630149">
    <property type="component" value="Unassembled WGS sequence"/>
</dbReference>
<protein>
    <recommendedName>
        <fullName evidence="3">Coiled-coil protein</fullName>
    </recommendedName>
</protein>
<reference evidence="1" key="1">
    <citation type="journal article" date="2014" name="Int. J. Syst. Evol. Microbiol.">
        <title>Complete genome sequence of Corynebacterium casei LMG S-19264T (=DSM 44701T), isolated from a smear-ripened cheese.</title>
        <authorList>
            <consortium name="US DOE Joint Genome Institute (JGI-PGF)"/>
            <person name="Walter F."/>
            <person name="Albersmeier A."/>
            <person name="Kalinowski J."/>
            <person name="Ruckert C."/>
        </authorList>
    </citation>
    <scope>NUCLEOTIDE SEQUENCE</scope>
    <source>
        <strain evidence="1">JCM 13919</strain>
    </source>
</reference>
<reference evidence="1" key="2">
    <citation type="submission" date="2020-09" db="EMBL/GenBank/DDBJ databases">
        <authorList>
            <person name="Sun Q."/>
            <person name="Ohkuma M."/>
        </authorList>
    </citation>
    <scope>NUCLEOTIDE SEQUENCE</scope>
    <source>
        <strain evidence="1">JCM 13919</strain>
    </source>
</reference>
<organism evidence="1 2">
    <name type="scientific">Legionella impletisoli</name>
    <dbReference type="NCBI Taxonomy" id="343510"/>
    <lineage>
        <taxon>Bacteria</taxon>
        <taxon>Pseudomonadati</taxon>
        <taxon>Pseudomonadota</taxon>
        <taxon>Gammaproteobacteria</taxon>
        <taxon>Legionellales</taxon>
        <taxon>Legionellaceae</taxon>
        <taxon>Legionella</taxon>
    </lineage>
</organism>
<dbReference type="AlphaFoldDB" id="A0A917K0I5"/>
<comment type="caution">
    <text evidence="1">The sequence shown here is derived from an EMBL/GenBank/DDBJ whole genome shotgun (WGS) entry which is preliminary data.</text>
</comment>
<accession>A0A917K0I5</accession>
<dbReference type="EMBL" id="BMOB01000012">
    <property type="protein sequence ID" value="GGI92068.1"/>
    <property type="molecule type" value="Genomic_DNA"/>
</dbReference>
<name>A0A917K0I5_9GAMM</name>